<keyword evidence="4 6" id="KW-1133">Transmembrane helix</keyword>
<dbReference type="EMBL" id="FZOJ01000026">
    <property type="protein sequence ID" value="SNS90229.1"/>
    <property type="molecule type" value="Genomic_DNA"/>
</dbReference>
<dbReference type="GO" id="GO:0015658">
    <property type="term" value="F:branched-chain amino acid transmembrane transporter activity"/>
    <property type="evidence" value="ECO:0007669"/>
    <property type="project" value="InterPro"/>
</dbReference>
<organism evidence="7 8">
    <name type="scientific">Anaerovirgula multivorans</name>
    <dbReference type="NCBI Taxonomy" id="312168"/>
    <lineage>
        <taxon>Bacteria</taxon>
        <taxon>Bacillati</taxon>
        <taxon>Bacillota</taxon>
        <taxon>Clostridia</taxon>
        <taxon>Peptostreptococcales</taxon>
        <taxon>Natronincolaceae</taxon>
        <taxon>Anaerovirgula</taxon>
    </lineage>
</organism>
<dbReference type="PANTHER" id="PTHR30482:SF10">
    <property type="entry name" value="HIGH-AFFINITY BRANCHED-CHAIN AMINO ACID TRANSPORT PROTEIN BRAE"/>
    <property type="match status" value="1"/>
</dbReference>
<comment type="subcellular location">
    <subcellularLocation>
        <location evidence="1">Cell membrane</location>
        <topology evidence="1">Multi-pass membrane protein</topology>
    </subcellularLocation>
</comment>
<dbReference type="Pfam" id="PF02653">
    <property type="entry name" value="BPD_transp_2"/>
    <property type="match status" value="1"/>
</dbReference>
<evidence type="ECO:0000256" key="6">
    <source>
        <dbReference type="SAM" id="Phobius"/>
    </source>
</evidence>
<sequence length="297" mass="31961">MGWYYIQGILILSGIYLMAVLGLSLLTGFTGLFSFGHAGFMAVGAYTTAAMTIKFNVPFILALLIGGLAAALVSLVIGKLTLNLKGDYFCIATLGFGEAIRLILDNVQYFGGARGWPGIPLKTGLMNVIIFNVIAVVILVNLIKSRHGRNLQAIREEEMASQIIGINVFKYKMISLAISAAYAGIAGGMLAHYTGFLQPKMFQLIKSTELTIMVIFGGLGSISGSIIGAIVLTSLPEVLRAFDRWRLVVYGASVIFIMITRPQGLMGGYEITITNIKKLISRITSLGKKKHTIGGDN</sequence>
<dbReference type="GO" id="GO:0005886">
    <property type="term" value="C:plasma membrane"/>
    <property type="evidence" value="ECO:0007669"/>
    <property type="project" value="UniProtKB-SubCell"/>
</dbReference>
<feature type="transmembrane region" description="Helical" evidence="6">
    <location>
        <begin position="173"/>
        <end position="193"/>
    </location>
</feature>
<evidence type="ECO:0000313" key="7">
    <source>
        <dbReference type="EMBL" id="SNS90229.1"/>
    </source>
</evidence>
<proteinExistence type="predicted"/>
<evidence type="ECO:0000256" key="5">
    <source>
        <dbReference type="ARBA" id="ARBA00023136"/>
    </source>
</evidence>
<feature type="transmembrane region" description="Helical" evidence="6">
    <location>
        <begin position="59"/>
        <end position="76"/>
    </location>
</feature>
<keyword evidence="3 6" id="KW-0812">Transmembrane</keyword>
<feature type="transmembrane region" description="Helical" evidence="6">
    <location>
        <begin position="247"/>
        <end position="269"/>
    </location>
</feature>
<dbReference type="InterPro" id="IPR043428">
    <property type="entry name" value="LivM-like"/>
</dbReference>
<accession>A0A239I9K1</accession>
<dbReference type="Proteomes" id="UP000198304">
    <property type="component" value="Unassembled WGS sequence"/>
</dbReference>
<reference evidence="7 8" key="1">
    <citation type="submission" date="2017-06" db="EMBL/GenBank/DDBJ databases">
        <authorList>
            <person name="Kim H.J."/>
            <person name="Triplett B.A."/>
        </authorList>
    </citation>
    <scope>NUCLEOTIDE SEQUENCE [LARGE SCALE GENOMIC DNA]</scope>
    <source>
        <strain evidence="7 8">SCA</strain>
    </source>
</reference>
<keyword evidence="2" id="KW-1003">Cell membrane</keyword>
<dbReference type="InterPro" id="IPR001851">
    <property type="entry name" value="ABC_transp_permease"/>
</dbReference>
<gene>
    <name evidence="7" type="ORF">SAMN05446037_102648</name>
</gene>
<dbReference type="RefSeq" id="WP_089284525.1">
    <property type="nucleotide sequence ID" value="NZ_FZOJ01000026.1"/>
</dbReference>
<protein>
    <submittedName>
        <fullName evidence="7">Amino acid/amide ABC transporter membrane protein 2, HAAT family</fullName>
    </submittedName>
</protein>
<dbReference type="PANTHER" id="PTHR30482">
    <property type="entry name" value="HIGH-AFFINITY BRANCHED-CHAIN AMINO ACID TRANSPORT SYSTEM PERMEASE"/>
    <property type="match status" value="1"/>
</dbReference>
<dbReference type="CDD" id="cd06581">
    <property type="entry name" value="TM_PBP1_LivM_like"/>
    <property type="match status" value="1"/>
</dbReference>
<keyword evidence="5 6" id="KW-0472">Membrane</keyword>
<evidence type="ECO:0000313" key="8">
    <source>
        <dbReference type="Proteomes" id="UP000198304"/>
    </source>
</evidence>
<feature type="transmembrane region" description="Helical" evidence="6">
    <location>
        <begin position="124"/>
        <end position="143"/>
    </location>
</feature>
<evidence type="ECO:0000256" key="4">
    <source>
        <dbReference type="ARBA" id="ARBA00022989"/>
    </source>
</evidence>
<feature type="transmembrane region" description="Helical" evidence="6">
    <location>
        <begin position="88"/>
        <end position="104"/>
    </location>
</feature>
<feature type="transmembrane region" description="Helical" evidence="6">
    <location>
        <begin position="6"/>
        <end position="26"/>
    </location>
</feature>
<dbReference type="AlphaFoldDB" id="A0A239I9K1"/>
<feature type="transmembrane region" description="Helical" evidence="6">
    <location>
        <begin position="33"/>
        <end position="53"/>
    </location>
</feature>
<evidence type="ECO:0000256" key="2">
    <source>
        <dbReference type="ARBA" id="ARBA00022475"/>
    </source>
</evidence>
<name>A0A239I9K1_9FIRM</name>
<feature type="transmembrane region" description="Helical" evidence="6">
    <location>
        <begin position="213"/>
        <end position="235"/>
    </location>
</feature>
<dbReference type="OrthoDB" id="9789927at2"/>
<evidence type="ECO:0000256" key="3">
    <source>
        <dbReference type="ARBA" id="ARBA00022692"/>
    </source>
</evidence>
<keyword evidence="8" id="KW-1185">Reference proteome</keyword>
<evidence type="ECO:0000256" key="1">
    <source>
        <dbReference type="ARBA" id="ARBA00004651"/>
    </source>
</evidence>